<evidence type="ECO:0000256" key="1">
    <source>
        <dbReference type="ARBA" id="ARBA00010914"/>
    </source>
</evidence>
<dbReference type="CDD" id="cd00207">
    <property type="entry name" value="fer2"/>
    <property type="match status" value="1"/>
</dbReference>
<organism evidence="8 9">
    <name type="scientific">Hoeflea alexandrii</name>
    <dbReference type="NCBI Taxonomy" id="288436"/>
    <lineage>
        <taxon>Bacteria</taxon>
        <taxon>Pseudomonadati</taxon>
        <taxon>Pseudomonadota</taxon>
        <taxon>Alphaproteobacteria</taxon>
        <taxon>Hyphomicrobiales</taxon>
        <taxon>Rhizobiaceae</taxon>
        <taxon>Hoeflea</taxon>
    </lineage>
</organism>
<dbReference type="InterPro" id="IPR001055">
    <property type="entry name" value="Adrenodoxin-like"/>
</dbReference>
<keyword evidence="2" id="KW-0001">2Fe-2S</keyword>
<dbReference type="Pfam" id="PF00111">
    <property type="entry name" value="Fer2"/>
    <property type="match status" value="1"/>
</dbReference>
<dbReference type="InterPro" id="IPR018298">
    <property type="entry name" value="Adrenodoxin_Fe-S_BS"/>
</dbReference>
<accession>A0ABT1CUA8</accession>
<comment type="caution">
    <text evidence="8">The sequence shown here is derived from an EMBL/GenBank/DDBJ whole genome shotgun (WGS) entry which is preliminary data.</text>
</comment>
<keyword evidence="4" id="KW-0408">Iron</keyword>
<dbReference type="PRINTS" id="PR00355">
    <property type="entry name" value="ADRENODOXIN"/>
</dbReference>
<dbReference type="PROSITE" id="PS00814">
    <property type="entry name" value="ADX"/>
    <property type="match status" value="1"/>
</dbReference>
<dbReference type="Proteomes" id="UP001320715">
    <property type="component" value="Unassembled WGS sequence"/>
</dbReference>
<evidence type="ECO:0000313" key="8">
    <source>
        <dbReference type="EMBL" id="MCO6409777.1"/>
    </source>
</evidence>
<dbReference type="PANTHER" id="PTHR23426:SF65">
    <property type="entry name" value="FERREDOXIN-2, MITOCHONDRIAL"/>
    <property type="match status" value="1"/>
</dbReference>
<reference evidence="8 9" key="1">
    <citation type="submission" date="2020-01" db="EMBL/GenBank/DDBJ databases">
        <title>Genomes of bacteria type strains.</title>
        <authorList>
            <person name="Chen J."/>
            <person name="Zhu S."/>
            <person name="Yang J."/>
        </authorList>
    </citation>
    <scope>NUCLEOTIDE SEQUENCE [LARGE SCALE GENOMIC DNA]</scope>
    <source>
        <strain evidence="8 9">DSM 16655</strain>
    </source>
</reference>
<dbReference type="Gene3D" id="3.10.20.30">
    <property type="match status" value="1"/>
</dbReference>
<evidence type="ECO:0000256" key="5">
    <source>
        <dbReference type="ARBA" id="ARBA00023014"/>
    </source>
</evidence>
<evidence type="ECO:0000259" key="7">
    <source>
        <dbReference type="PROSITE" id="PS51085"/>
    </source>
</evidence>
<sequence>MPKITFVSPDDGRTTVEAAGGDSVMQAALANGIEGIVAECGGAMMCATCHCYVDEDWLSRTGAASDEERAMLDFAASEVRPSSRLSCQIAITEELDGLTVHLPEAQI</sequence>
<evidence type="ECO:0000313" key="9">
    <source>
        <dbReference type="Proteomes" id="UP001320715"/>
    </source>
</evidence>
<feature type="domain" description="2Fe-2S ferredoxin-type" evidence="7">
    <location>
        <begin position="2"/>
        <end position="106"/>
    </location>
</feature>
<evidence type="ECO:0000256" key="6">
    <source>
        <dbReference type="ARBA" id="ARBA00034078"/>
    </source>
</evidence>
<dbReference type="EMBL" id="JAAAML010000003">
    <property type="protein sequence ID" value="MCO6409777.1"/>
    <property type="molecule type" value="Genomic_DNA"/>
</dbReference>
<evidence type="ECO:0000256" key="2">
    <source>
        <dbReference type="ARBA" id="ARBA00022714"/>
    </source>
</evidence>
<dbReference type="InterPro" id="IPR012675">
    <property type="entry name" value="Beta-grasp_dom_sf"/>
</dbReference>
<evidence type="ECO:0000256" key="4">
    <source>
        <dbReference type="ARBA" id="ARBA00023004"/>
    </source>
</evidence>
<keyword evidence="9" id="KW-1185">Reference proteome</keyword>
<dbReference type="InterPro" id="IPR001041">
    <property type="entry name" value="2Fe-2S_ferredoxin-type"/>
</dbReference>
<keyword evidence="5" id="KW-0411">Iron-sulfur</keyword>
<gene>
    <name evidence="8" type="ORF">GTW23_16460</name>
</gene>
<name>A0ABT1CUA8_9HYPH</name>
<keyword evidence="3" id="KW-0479">Metal-binding</keyword>
<comment type="cofactor">
    <cofactor evidence="6">
        <name>[2Fe-2S] cluster</name>
        <dbReference type="ChEBI" id="CHEBI:190135"/>
    </cofactor>
</comment>
<evidence type="ECO:0000256" key="3">
    <source>
        <dbReference type="ARBA" id="ARBA00022723"/>
    </source>
</evidence>
<dbReference type="RefSeq" id="WP_252916584.1">
    <property type="nucleotide sequence ID" value="NZ_JAAAML010000003.1"/>
</dbReference>
<protein>
    <submittedName>
        <fullName evidence="8">2Fe-2S iron-sulfur cluster binding domain-containing protein</fullName>
    </submittedName>
</protein>
<dbReference type="SUPFAM" id="SSF54292">
    <property type="entry name" value="2Fe-2S ferredoxin-like"/>
    <property type="match status" value="1"/>
</dbReference>
<dbReference type="PROSITE" id="PS51085">
    <property type="entry name" value="2FE2S_FER_2"/>
    <property type="match status" value="1"/>
</dbReference>
<dbReference type="PANTHER" id="PTHR23426">
    <property type="entry name" value="FERREDOXIN/ADRENODOXIN"/>
    <property type="match status" value="1"/>
</dbReference>
<proteinExistence type="inferred from homology"/>
<comment type="similarity">
    <text evidence="1">Belongs to the adrenodoxin/putidaredoxin family.</text>
</comment>
<dbReference type="InterPro" id="IPR036010">
    <property type="entry name" value="2Fe-2S_ferredoxin-like_sf"/>
</dbReference>